<keyword evidence="4 10" id="KW-0418">Kinase</keyword>
<organism evidence="10 11">
    <name type="scientific">Cyberlindnera jadinii (strain ATCC 18201 / CBS 1600 / BCRC 20928 / JCM 3617 / NBRC 0987 / NRRL Y-1542)</name>
    <name type="common">Torula yeast</name>
    <name type="synonym">Candida utilis</name>
    <dbReference type="NCBI Taxonomy" id="983966"/>
    <lineage>
        <taxon>Eukaryota</taxon>
        <taxon>Fungi</taxon>
        <taxon>Dikarya</taxon>
        <taxon>Ascomycota</taxon>
        <taxon>Saccharomycotina</taxon>
        <taxon>Saccharomycetes</taxon>
        <taxon>Phaffomycetales</taxon>
        <taxon>Phaffomycetaceae</taxon>
        <taxon>Cyberlindnera</taxon>
    </lineage>
</organism>
<dbReference type="Pfam" id="PF00069">
    <property type="entry name" value="Pkinase"/>
    <property type="match status" value="1"/>
</dbReference>
<dbReference type="PANTHER" id="PTHR24347">
    <property type="entry name" value="SERINE/THREONINE-PROTEIN KINASE"/>
    <property type="match status" value="1"/>
</dbReference>
<dbReference type="InterPro" id="IPR008271">
    <property type="entry name" value="Ser/Thr_kinase_AS"/>
</dbReference>
<feature type="domain" description="Protein kinase" evidence="9">
    <location>
        <begin position="174"/>
        <end position="464"/>
    </location>
</feature>
<reference evidence="10 11" key="1">
    <citation type="journal article" date="2016" name="Proc. Natl. Acad. Sci. U.S.A.">
        <title>Comparative genomics of biotechnologically important yeasts.</title>
        <authorList>
            <person name="Riley R."/>
            <person name="Haridas S."/>
            <person name="Wolfe K.H."/>
            <person name="Lopes M.R."/>
            <person name="Hittinger C.T."/>
            <person name="Goeker M."/>
            <person name="Salamov A.A."/>
            <person name="Wisecaver J.H."/>
            <person name="Long T.M."/>
            <person name="Calvey C.H."/>
            <person name="Aerts A.L."/>
            <person name="Barry K.W."/>
            <person name="Choi C."/>
            <person name="Clum A."/>
            <person name="Coughlan A.Y."/>
            <person name="Deshpande S."/>
            <person name="Douglass A.P."/>
            <person name="Hanson S.J."/>
            <person name="Klenk H.-P."/>
            <person name="LaButti K.M."/>
            <person name="Lapidus A."/>
            <person name="Lindquist E.A."/>
            <person name="Lipzen A.M."/>
            <person name="Meier-Kolthoff J.P."/>
            <person name="Ohm R.A."/>
            <person name="Otillar R.P."/>
            <person name="Pangilinan J.L."/>
            <person name="Peng Y."/>
            <person name="Rokas A."/>
            <person name="Rosa C.A."/>
            <person name="Scheuner C."/>
            <person name="Sibirny A.A."/>
            <person name="Slot J.C."/>
            <person name="Stielow J.B."/>
            <person name="Sun H."/>
            <person name="Kurtzman C.P."/>
            <person name="Blackwell M."/>
            <person name="Grigoriev I.V."/>
            <person name="Jeffries T.W."/>
        </authorList>
    </citation>
    <scope>NUCLEOTIDE SEQUENCE [LARGE SCALE GENOMIC DNA]</scope>
    <source>
        <strain evidence="11">ATCC 18201 / CBS 1600 / BCRC 20928 / JCM 3617 / NBRC 0987 / NRRL Y-1542</strain>
    </source>
</reference>
<protein>
    <submittedName>
        <fullName evidence="10">Pkinase-domain-containing protein</fullName>
    </submittedName>
</protein>
<dbReference type="SUPFAM" id="SSF56112">
    <property type="entry name" value="Protein kinase-like (PK-like)"/>
    <property type="match status" value="1"/>
</dbReference>
<gene>
    <name evidence="10" type="ORF">CYBJADRAFT_129985</name>
</gene>
<dbReference type="SMART" id="SM00220">
    <property type="entry name" value="S_TKc"/>
    <property type="match status" value="1"/>
</dbReference>
<dbReference type="STRING" id="983966.A0A1E4RXQ7"/>
<feature type="region of interest" description="Disordered" evidence="8">
    <location>
        <begin position="41"/>
        <end position="170"/>
    </location>
</feature>
<proteinExistence type="inferred from homology"/>
<sequence>MLLRVAILRHRLGNQARCLRPRLPAVNGCHQCRRRCLRRRRSSRLRQRQNHGRAPHCHRPYQHHQRRPHHLNHHPNHLNHHQAHQVRQVHQAHQVHQAQRAHQAHQAHQVHQAQQALQAHQVQQVQQVQRAHQAHQAHQVQRAPRMSQSQQHRGIIKENKENDSSPYPDLPGRYSLLERIGDGAFSTVFRAHDKELDIDVAIKIIDKTELTKSQMDVVLKEVAIMRRLDHPNVVKMYNYINTETVCFIIMEYVSGGELFNQIVKLTYFSEDLSRHVIIQVVKAIDYLHSEVGVVHRDIKPENLFFEKIPLFPREAGSSVHRRASDDSSKVDEGGFVQNVGGGTVGRVKLGDFGLSKVLWDSNTKTPCGTASYTAPEIVKDESYSKSVDMWAIGCVLYTMLCGFPPFYDSDPKTLTLKVSRGEYTFLSPWWDEISKEAKDLVSHLLTVDPTKRYSPEEVLNDPWILKNSRPTTPALDAPVYQTKS</sequence>
<dbReference type="GeneID" id="30987281"/>
<feature type="compositionally biased region" description="Low complexity" evidence="8">
    <location>
        <begin position="85"/>
        <end position="143"/>
    </location>
</feature>
<evidence type="ECO:0000313" key="11">
    <source>
        <dbReference type="Proteomes" id="UP000094389"/>
    </source>
</evidence>
<dbReference type="OMA" id="PFYDSDP"/>
<evidence type="ECO:0000256" key="8">
    <source>
        <dbReference type="SAM" id="MobiDB-lite"/>
    </source>
</evidence>
<dbReference type="GO" id="GO:0005524">
    <property type="term" value="F:ATP binding"/>
    <property type="evidence" value="ECO:0007669"/>
    <property type="project" value="UniProtKB-UniRule"/>
</dbReference>
<dbReference type="PROSITE" id="PS50011">
    <property type="entry name" value="PROTEIN_KINASE_DOM"/>
    <property type="match status" value="1"/>
</dbReference>
<dbReference type="InterPro" id="IPR017441">
    <property type="entry name" value="Protein_kinase_ATP_BS"/>
</dbReference>
<dbReference type="Gene3D" id="1.10.510.10">
    <property type="entry name" value="Transferase(Phosphotransferase) domain 1"/>
    <property type="match status" value="1"/>
</dbReference>
<dbReference type="RefSeq" id="XP_020069098.1">
    <property type="nucleotide sequence ID" value="XM_020212885.1"/>
</dbReference>
<keyword evidence="2" id="KW-0808">Transferase</keyword>
<keyword evidence="11" id="KW-1185">Reference proteome</keyword>
<dbReference type="FunFam" id="3.30.200.20:FF:000003">
    <property type="entry name" value="Non-specific serine/threonine protein kinase"/>
    <property type="match status" value="1"/>
</dbReference>
<dbReference type="Gene3D" id="3.30.200.20">
    <property type="entry name" value="Phosphorylase Kinase, domain 1"/>
    <property type="match status" value="1"/>
</dbReference>
<keyword evidence="3 6" id="KW-0547">Nucleotide-binding</keyword>
<evidence type="ECO:0000313" key="10">
    <source>
        <dbReference type="EMBL" id="ODV72059.1"/>
    </source>
</evidence>
<evidence type="ECO:0000256" key="3">
    <source>
        <dbReference type="ARBA" id="ARBA00022741"/>
    </source>
</evidence>
<evidence type="ECO:0000256" key="5">
    <source>
        <dbReference type="ARBA" id="ARBA00022840"/>
    </source>
</evidence>
<comment type="similarity">
    <text evidence="7">Belongs to the protein kinase superfamily.</text>
</comment>
<keyword evidence="1 7" id="KW-0723">Serine/threonine-protein kinase</keyword>
<feature type="binding site" evidence="6">
    <location>
        <position position="203"/>
    </location>
    <ligand>
        <name>ATP</name>
        <dbReference type="ChEBI" id="CHEBI:30616"/>
    </ligand>
</feature>
<dbReference type="PROSITE" id="PS00108">
    <property type="entry name" value="PROTEIN_KINASE_ST"/>
    <property type="match status" value="1"/>
</dbReference>
<dbReference type="AlphaFoldDB" id="A0A1E4RXQ7"/>
<evidence type="ECO:0000256" key="7">
    <source>
        <dbReference type="RuleBase" id="RU000304"/>
    </source>
</evidence>
<evidence type="ECO:0000256" key="2">
    <source>
        <dbReference type="ARBA" id="ARBA00022679"/>
    </source>
</evidence>
<feature type="non-terminal residue" evidence="10">
    <location>
        <position position="484"/>
    </location>
</feature>
<dbReference type="InterPro" id="IPR011009">
    <property type="entry name" value="Kinase-like_dom_sf"/>
</dbReference>
<evidence type="ECO:0000259" key="9">
    <source>
        <dbReference type="PROSITE" id="PS50011"/>
    </source>
</evidence>
<dbReference type="Proteomes" id="UP000094389">
    <property type="component" value="Unassembled WGS sequence"/>
</dbReference>
<name>A0A1E4RXQ7_CYBJN</name>
<evidence type="ECO:0000256" key="1">
    <source>
        <dbReference type="ARBA" id="ARBA00022527"/>
    </source>
</evidence>
<feature type="compositionally biased region" description="Basic residues" evidence="8">
    <location>
        <begin position="41"/>
        <end position="84"/>
    </location>
</feature>
<evidence type="ECO:0000256" key="6">
    <source>
        <dbReference type="PROSITE-ProRule" id="PRU10141"/>
    </source>
</evidence>
<keyword evidence="5 6" id="KW-0067">ATP-binding</keyword>
<dbReference type="GO" id="GO:0004674">
    <property type="term" value="F:protein serine/threonine kinase activity"/>
    <property type="evidence" value="ECO:0007669"/>
    <property type="project" value="UniProtKB-KW"/>
</dbReference>
<evidence type="ECO:0000256" key="4">
    <source>
        <dbReference type="ARBA" id="ARBA00022777"/>
    </source>
</evidence>
<dbReference type="InterPro" id="IPR000719">
    <property type="entry name" value="Prot_kinase_dom"/>
</dbReference>
<accession>A0A1E4RXQ7</accession>
<dbReference type="OrthoDB" id="1738954at2759"/>
<dbReference type="PROSITE" id="PS00107">
    <property type="entry name" value="PROTEIN_KINASE_ATP"/>
    <property type="match status" value="1"/>
</dbReference>
<dbReference type="EMBL" id="KV453936">
    <property type="protein sequence ID" value="ODV72059.1"/>
    <property type="molecule type" value="Genomic_DNA"/>
</dbReference>